<feature type="domain" description="Beta galactosidase small chain/" evidence="8">
    <location>
        <begin position="725"/>
        <end position="988"/>
    </location>
</feature>
<dbReference type="EC" id="3.2.1.23" evidence="3"/>
<dbReference type="GO" id="GO:0009341">
    <property type="term" value="C:beta-galactosidase complex"/>
    <property type="evidence" value="ECO:0007669"/>
    <property type="project" value="InterPro"/>
</dbReference>
<dbReference type="Gene3D" id="3.20.20.80">
    <property type="entry name" value="Glycosidases"/>
    <property type="match status" value="1"/>
</dbReference>
<keyword evidence="10" id="KW-1185">Reference proteome</keyword>
<dbReference type="Gene3D" id="2.60.40.10">
    <property type="entry name" value="Immunoglobulins"/>
    <property type="match status" value="2"/>
</dbReference>
<comment type="similarity">
    <text evidence="2">Belongs to the glycosyl hydrolase 2 family.</text>
</comment>
<evidence type="ECO:0000313" key="9">
    <source>
        <dbReference type="EMBL" id="BAN00553.1"/>
    </source>
</evidence>
<dbReference type="Pfam" id="PF16353">
    <property type="entry name" value="LacZ_4"/>
    <property type="match status" value="1"/>
</dbReference>
<evidence type="ECO:0000256" key="1">
    <source>
        <dbReference type="ARBA" id="ARBA00001412"/>
    </source>
</evidence>
<dbReference type="RefSeq" id="WP_015439801.1">
    <property type="nucleotide sequence ID" value="NC_020520.1"/>
</dbReference>
<keyword evidence="5 9" id="KW-0378">Hydrolase</keyword>
<evidence type="ECO:0000256" key="5">
    <source>
        <dbReference type="ARBA" id="ARBA00022801"/>
    </source>
</evidence>
<dbReference type="Pfam" id="PF02837">
    <property type="entry name" value="Glyco_hydro_2_N"/>
    <property type="match status" value="1"/>
</dbReference>
<dbReference type="OrthoDB" id="9762066at2"/>
<dbReference type="InterPro" id="IPR017853">
    <property type="entry name" value="GH"/>
</dbReference>
<dbReference type="PROSITE" id="PS00608">
    <property type="entry name" value="GLYCOSYL_HYDROL_F2_2"/>
    <property type="match status" value="1"/>
</dbReference>
<dbReference type="InterPro" id="IPR050347">
    <property type="entry name" value="Bact_Beta-galactosidase"/>
</dbReference>
<dbReference type="InterPro" id="IPR006103">
    <property type="entry name" value="Glyco_hydro_2_cat"/>
</dbReference>
<evidence type="ECO:0000256" key="6">
    <source>
        <dbReference type="ARBA" id="ARBA00023295"/>
    </source>
</evidence>
<dbReference type="InterPro" id="IPR032312">
    <property type="entry name" value="LacZ_4"/>
</dbReference>
<dbReference type="Gene3D" id="2.70.98.10">
    <property type="match status" value="1"/>
</dbReference>
<keyword evidence="6 9" id="KW-0326">Glycosidase</keyword>
<evidence type="ECO:0000256" key="7">
    <source>
        <dbReference type="ARBA" id="ARBA00032230"/>
    </source>
</evidence>
<accession>A0A6C7E0Q7</accession>
<dbReference type="SMART" id="SM01038">
    <property type="entry name" value="Bgal_small_N"/>
    <property type="match status" value="1"/>
</dbReference>
<dbReference type="InterPro" id="IPR013783">
    <property type="entry name" value="Ig-like_fold"/>
</dbReference>
<evidence type="ECO:0000256" key="2">
    <source>
        <dbReference type="ARBA" id="ARBA00007401"/>
    </source>
</evidence>
<dbReference type="PANTHER" id="PTHR46323:SF2">
    <property type="entry name" value="BETA-GALACTOSIDASE"/>
    <property type="match status" value="1"/>
</dbReference>
<dbReference type="Pfam" id="PF02929">
    <property type="entry name" value="Bgal_small_N"/>
    <property type="match status" value="1"/>
</dbReference>
<dbReference type="InterPro" id="IPR014718">
    <property type="entry name" value="GH-type_carb-bd"/>
</dbReference>
<dbReference type="InterPro" id="IPR006102">
    <property type="entry name" value="Ig-like_GH2"/>
</dbReference>
<sequence length="992" mass="110853">MLPGIGAVRPWADPAVTSIRRLPLAPPTQAFASIDDARAADPVDAVASRWRRQLDGRWNFRLFDHPDNVPATAVTRAPSGAKWQQVAVPGNWTLQHVVDQRNTPDLPQYTNVAMPFPGPPPRLPERNPTGVYHRTVKVPKNWLKRQVVLHVGGAESVHAVYVNGTFAGYGTDSRLASEYDVTEHLVAGVNRIAIVVVKFSAQSYVEDQDQWWMGGLHREVYVEARATTRIVSLECDAAYDVEAGAGSVDVRATVGGPAKLRAGWTVRTHVETLRGRRLGTPRTSEVPHRFWEINAFTAHVATSTFTYKKVDPWSAESPTRYRVVAELVDPNGDVAEVHRQLVGFRTIEVRDRQFLVNGRPIWFFGVNRHDQHPERGKAVTTDDIRSDLLAMRRHNITAVRTSHYPNDPRLLDLCDEIGLYVVDESNIESHAYNTSLCNDPSYRQAWLERIARMVQRDRNHASIVMWSLGNEAGYGDNHDAAAAWVRANEPSRPLHYEPAVFHDGWIDGGLNASDVVCPMYPTIDDIRAYGDDDLGHRPLIMCEYSHAMGNANGSLADYWDVITTTPGLQGGFIWEWKDHGLTTTLPNGRTGFAYGGMFGESLHDGNFVADGLMSSDLQPHPAMQEVEWCYRPVTVTLLDDHRIRITNRRSFTTLDDLVAKWELRVGGEIIESGTLDVGTVPPHASVSGPLPTPAPANRDAQFAIRWTQRRATPWAPKGHLVAWDQVELAPPAQFGAPTFVRFDSPGDEPATFDTGLGHDIRPELTVFRAPTDNDGFKLMPELTERHGVGGTALRSWQAAGIDRTPADDLVEHRHDVEAGPEDSVIHHHEVVVPDHLDDLARVGVTFELPAAFDRVRWYGRGPRENYPDRNRGAMLGIWDAEVDQLPYLVPQEFGLRTDCRWFEFVRSDTKAVVRLDVIDPASLHVSAGRHRDSELYAASHETDLEPGSTLVVHVDVAHRGIGTAACGPDVLDRYRLRPGPYRFSYRLTPRRR</sequence>
<dbReference type="SUPFAM" id="SSF49785">
    <property type="entry name" value="Galactose-binding domain-like"/>
    <property type="match status" value="1"/>
</dbReference>
<dbReference type="KEGG" id="aym:YM304_02390"/>
<proteinExistence type="inferred from homology"/>
<dbReference type="SUPFAM" id="SSF51445">
    <property type="entry name" value="(Trans)glycosidases"/>
    <property type="match status" value="1"/>
</dbReference>
<dbReference type="InterPro" id="IPR008979">
    <property type="entry name" value="Galactose-bd-like_sf"/>
</dbReference>
<dbReference type="GO" id="GO:0004565">
    <property type="term" value="F:beta-galactosidase activity"/>
    <property type="evidence" value="ECO:0007669"/>
    <property type="project" value="UniProtKB-EC"/>
</dbReference>
<evidence type="ECO:0000256" key="3">
    <source>
        <dbReference type="ARBA" id="ARBA00012756"/>
    </source>
</evidence>
<dbReference type="GO" id="GO:0030246">
    <property type="term" value="F:carbohydrate binding"/>
    <property type="evidence" value="ECO:0007669"/>
    <property type="project" value="InterPro"/>
</dbReference>
<dbReference type="Proteomes" id="UP000011863">
    <property type="component" value="Chromosome"/>
</dbReference>
<dbReference type="Pfam" id="PF02836">
    <property type="entry name" value="Glyco_hydro_2_C"/>
    <property type="match status" value="1"/>
</dbReference>
<dbReference type="InterPro" id="IPR036156">
    <property type="entry name" value="Beta-gal/glucu_dom_sf"/>
</dbReference>
<gene>
    <name evidence="9" type="ORF">YM304_02390</name>
</gene>
<evidence type="ECO:0000313" key="10">
    <source>
        <dbReference type="Proteomes" id="UP000011863"/>
    </source>
</evidence>
<dbReference type="Pfam" id="PF00703">
    <property type="entry name" value="Glyco_hydro_2"/>
    <property type="match status" value="1"/>
</dbReference>
<evidence type="ECO:0000259" key="8">
    <source>
        <dbReference type="SMART" id="SM01038"/>
    </source>
</evidence>
<dbReference type="Gene3D" id="2.60.120.260">
    <property type="entry name" value="Galactose-binding domain-like"/>
    <property type="match status" value="1"/>
</dbReference>
<dbReference type="EMBL" id="AP012057">
    <property type="protein sequence ID" value="BAN00553.1"/>
    <property type="molecule type" value="Genomic_DNA"/>
</dbReference>
<dbReference type="SUPFAM" id="SSF74650">
    <property type="entry name" value="Galactose mutarotase-like"/>
    <property type="match status" value="1"/>
</dbReference>
<dbReference type="InterPro" id="IPR011013">
    <property type="entry name" value="Gal_mutarotase_sf_dom"/>
</dbReference>
<dbReference type="GO" id="GO:0005990">
    <property type="term" value="P:lactose catabolic process"/>
    <property type="evidence" value="ECO:0007669"/>
    <property type="project" value="TreeGrafter"/>
</dbReference>
<dbReference type="PANTHER" id="PTHR46323">
    <property type="entry name" value="BETA-GALACTOSIDASE"/>
    <property type="match status" value="1"/>
</dbReference>
<dbReference type="AlphaFoldDB" id="A0A6C7E0Q7"/>
<reference evidence="9 10" key="1">
    <citation type="journal article" date="2013" name="Int. J. Syst. Evol. Microbiol.">
        <title>Ilumatobacter nonamiense sp. nov. and Ilumatobacter coccineum sp. nov., isolated from seashore sand.</title>
        <authorList>
            <person name="Matsumoto A."/>
            <person name="Kasai H."/>
            <person name="Matsuo Y."/>
            <person name="Shizuri Y."/>
            <person name="Ichikawa N."/>
            <person name="Fujita N."/>
            <person name="Omura S."/>
            <person name="Takahashi Y."/>
        </authorList>
    </citation>
    <scope>NUCLEOTIDE SEQUENCE [LARGE SCALE GENOMIC DNA]</scope>
    <source>
        <strain evidence="10">NBRC 103263 / KCTC 29153 / YM16-304</strain>
    </source>
</reference>
<organism evidence="9 10">
    <name type="scientific">Ilumatobacter coccineus (strain NBRC 103263 / KCTC 29153 / YM16-304)</name>
    <dbReference type="NCBI Taxonomy" id="1313172"/>
    <lineage>
        <taxon>Bacteria</taxon>
        <taxon>Bacillati</taxon>
        <taxon>Actinomycetota</taxon>
        <taxon>Acidimicrobiia</taxon>
        <taxon>Acidimicrobiales</taxon>
        <taxon>Ilumatobacteraceae</taxon>
        <taxon>Ilumatobacter</taxon>
    </lineage>
</organism>
<comment type="catalytic activity">
    <reaction evidence="1">
        <text>Hydrolysis of terminal non-reducing beta-D-galactose residues in beta-D-galactosides.</text>
        <dbReference type="EC" id="3.2.1.23"/>
    </reaction>
</comment>
<evidence type="ECO:0000256" key="4">
    <source>
        <dbReference type="ARBA" id="ARBA00013303"/>
    </source>
</evidence>
<dbReference type="InterPro" id="IPR004199">
    <property type="entry name" value="B-gal_small/dom_5"/>
</dbReference>
<dbReference type="InterPro" id="IPR006104">
    <property type="entry name" value="Glyco_hydro_2_N"/>
</dbReference>
<dbReference type="InterPro" id="IPR006101">
    <property type="entry name" value="Glyco_hydro_2"/>
</dbReference>
<dbReference type="InterPro" id="IPR023232">
    <property type="entry name" value="Glyco_hydro_2_AS"/>
</dbReference>
<dbReference type="SUPFAM" id="SSF49303">
    <property type="entry name" value="beta-Galactosidase/glucuronidase domain"/>
    <property type="match status" value="2"/>
</dbReference>
<dbReference type="PRINTS" id="PR00132">
    <property type="entry name" value="GLHYDRLASE2"/>
</dbReference>
<protein>
    <recommendedName>
        <fullName evidence="4">Beta-galactosidase</fullName>
        <ecNumber evidence="3">3.2.1.23</ecNumber>
    </recommendedName>
    <alternativeName>
        <fullName evidence="7">Lactase</fullName>
    </alternativeName>
</protein>
<name>A0A6C7E0Q7_ILUCY</name>